<dbReference type="EMBL" id="JAIWYP010000015">
    <property type="protein sequence ID" value="KAH3701389.1"/>
    <property type="molecule type" value="Genomic_DNA"/>
</dbReference>
<dbReference type="AlphaFoldDB" id="A0A9D4BMC5"/>
<reference evidence="1" key="1">
    <citation type="journal article" date="2019" name="bioRxiv">
        <title>The Genome of the Zebra Mussel, Dreissena polymorpha: A Resource for Invasive Species Research.</title>
        <authorList>
            <person name="McCartney M.A."/>
            <person name="Auch B."/>
            <person name="Kono T."/>
            <person name="Mallez S."/>
            <person name="Zhang Y."/>
            <person name="Obille A."/>
            <person name="Becker A."/>
            <person name="Abrahante J.E."/>
            <person name="Garbe J."/>
            <person name="Badalamenti J.P."/>
            <person name="Herman A."/>
            <person name="Mangelson H."/>
            <person name="Liachko I."/>
            <person name="Sullivan S."/>
            <person name="Sone E.D."/>
            <person name="Koren S."/>
            <person name="Silverstein K.A.T."/>
            <person name="Beckman K.B."/>
            <person name="Gohl D.M."/>
        </authorList>
    </citation>
    <scope>NUCLEOTIDE SEQUENCE</scope>
    <source>
        <strain evidence="1">Duluth1</strain>
        <tissue evidence="1">Whole animal</tissue>
    </source>
</reference>
<evidence type="ECO:0000313" key="2">
    <source>
        <dbReference type="Proteomes" id="UP000828390"/>
    </source>
</evidence>
<sequence length="74" mass="8562">MSKCIRAIYECACDDPSEHLKCVNISMKGVCMHVEVLVRKSRSTYTRERSTLARECLREHVQDYVCTLKGHVMI</sequence>
<name>A0A9D4BMC5_DREPO</name>
<evidence type="ECO:0000313" key="1">
    <source>
        <dbReference type="EMBL" id="KAH3701389.1"/>
    </source>
</evidence>
<dbReference type="Proteomes" id="UP000828390">
    <property type="component" value="Unassembled WGS sequence"/>
</dbReference>
<protein>
    <submittedName>
        <fullName evidence="1">Uncharacterized protein</fullName>
    </submittedName>
</protein>
<organism evidence="1 2">
    <name type="scientific">Dreissena polymorpha</name>
    <name type="common">Zebra mussel</name>
    <name type="synonym">Mytilus polymorpha</name>
    <dbReference type="NCBI Taxonomy" id="45954"/>
    <lineage>
        <taxon>Eukaryota</taxon>
        <taxon>Metazoa</taxon>
        <taxon>Spiralia</taxon>
        <taxon>Lophotrochozoa</taxon>
        <taxon>Mollusca</taxon>
        <taxon>Bivalvia</taxon>
        <taxon>Autobranchia</taxon>
        <taxon>Heteroconchia</taxon>
        <taxon>Euheterodonta</taxon>
        <taxon>Imparidentia</taxon>
        <taxon>Neoheterodontei</taxon>
        <taxon>Myida</taxon>
        <taxon>Dreissenoidea</taxon>
        <taxon>Dreissenidae</taxon>
        <taxon>Dreissena</taxon>
    </lineage>
</organism>
<proteinExistence type="predicted"/>
<accession>A0A9D4BMC5</accession>
<keyword evidence="2" id="KW-1185">Reference proteome</keyword>
<gene>
    <name evidence="1" type="ORF">DPMN_076374</name>
</gene>
<reference evidence="1" key="2">
    <citation type="submission" date="2020-11" db="EMBL/GenBank/DDBJ databases">
        <authorList>
            <person name="McCartney M.A."/>
            <person name="Auch B."/>
            <person name="Kono T."/>
            <person name="Mallez S."/>
            <person name="Becker A."/>
            <person name="Gohl D.M."/>
            <person name="Silverstein K.A.T."/>
            <person name="Koren S."/>
            <person name="Bechman K.B."/>
            <person name="Herman A."/>
            <person name="Abrahante J.E."/>
            <person name="Garbe J."/>
        </authorList>
    </citation>
    <scope>NUCLEOTIDE SEQUENCE</scope>
    <source>
        <strain evidence="1">Duluth1</strain>
        <tissue evidence="1">Whole animal</tissue>
    </source>
</reference>
<comment type="caution">
    <text evidence="1">The sequence shown here is derived from an EMBL/GenBank/DDBJ whole genome shotgun (WGS) entry which is preliminary data.</text>
</comment>